<evidence type="ECO:0000256" key="2">
    <source>
        <dbReference type="ARBA" id="ARBA00022679"/>
    </source>
</evidence>
<evidence type="ECO:0000313" key="7">
    <source>
        <dbReference type="Proteomes" id="UP000525078"/>
    </source>
</evidence>
<evidence type="ECO:0000256" key="1">
    <source>
        <dbReference type="ARBA" id="ARBA00005771"/>
    </source>
</evidence>
<reference evidence="7 8" key="1">
    <citation type="journal article" date="2020" name="bioRxiv">
        <title>Sequence and annotation of 42 cannabis genomes reveals extensive copy number variation in cannabinoid synthesis and pathogen resistance genes.</title>
        <authorList>
            <person name="Mckernan K.J."/>
            <person name="Helbert Y."/>
            <person name="Kane L.T."/>
            <person name="Ebling H."/>
            <person name="Zhang L."/>
            <person name="Liu B."/>
            <person name="Eaton Z."/>
            <person name="Mclaughlin S."/>
            <person name="Kingan S."/>
            <person name="Baybayan P."/>
            <person name="Concepcion G."/>
            <person name="Jordan M."/>
            <person name="Riva A."/>
            <person name="Barbazuk W."/>
            <person name="Harkins T."/>
        </authorList>
    </citation>
    <scope>NUCLEOTIDE SEQUENCE [LARGE SCALE GENOMIC DNA]</scope>
    <source>
        <strain evidence="7 8">cv. Jamaican Lion 4</strain>
        <strain evidence="6">Father</strain>
        <strain evidence="5">Mother</strain>
        <tissue evidence="5">Leaf</tissue>
    </source>
</reference>
<keyword evidence="8" id="KW-1185">Reference proteome</keyword>
<dbReference type="GO" id="GO:0008146">
    <property type="term" value="F:sulfotransferase activity"/>
    <property type="evidence" value="ECO:0007669"/>
    <property type="project" value="InterPro"/>
</dbReference>
<feature type="domain" description="Sulfotransferase" evidence="4">
    <location>
        <begin position="61"/>
        <end position="323"/>
    </location>
</feature>
<evidence type="ECO:0000313" key="8">
    <source>
        <dbReference type="Proteomes" id="UP000583929"/>
    </source>
</evidence>
<name>A0A7J6HFY2_CANSA</name>
<dbReference type="InterPro" id="IPR000863">
    <property type="entry name" value="Sulfotransferase_dom"/>
</dbReference>
<dbReference type="PANTHER" id="PTHR11783">
    <property type="entry name" value="SULFOTRANSFERASE SULT"/>
    <property type="match status" value="1"/>
</dbReference>
<dbReference type="EMBL" id="JAATIP010000014">
    <property type="protein sequence ID" value="KAF4393340.1"/>
    <property type="molecule type" value="Genomic_DNA"/>
</dbReference>
<dbReference type="Proteomes" id="UP000525078">
    <property type="component" value="Unassembled WGS sequence"/>
</dbReference>
<comment type="similarity">
    <text evidence="1 3">Belongs to the sulfotransferase 1 family.</text>
</comment>
<dbReference type="EC" id="2.8.2.-" evidence="3"/>
<accession>A0A7J6HFY2</accession>
<protein>
    <recommendedName>
        <fullName evidence="3">Sulfotransferase</fullName>
        <ecNumber evidence="3">2.8.2.-</ecNumber>
    </recommendedName>
</protein>
<gene>
    <name evidence="5" type="ORF">F8388_023144</name>
    <name evidence="6" type="ORF">G4B88_029009</name>
</gene>
<proteinExistence type="inferred from homology"/>
<evidence type="ECO:0000313" key="6">
    <source>
        <dbReference type="EMBL" id="KAF4396695.1"/>
    </source>
</evidence>
<sequence>MKNPIPISINNNDIDIDLDKLPKTKGWLGSSVLSLYQGYWCPSRIIPNIKLFQTHFQPQSQDIILASSPKSGTTWLKALLFSIANRSRYTLSNTPLLTSNPHQLLPFLEFNLYAEAKAPHDLGPDAPVTTPRLFSTHLPHILLPESVIKSSECRIVYICRNPLDTIVSFWHFATRDRVESQSQWMIKDYVDKFCLGEQGFGPFWDHVLGYWKESLEKPEKVLFLKYEDLKEDIEVHVKKIGEFIGCPFSEEEEKKGVIGEISQLCSLKNLSDLEVNKSGKFMPNFDNKSYFRKGQVGDWVNHLSPSMAQHIIEIIDKKLGGSGLEFIY</sequence>
<evidence type="ECO:0000259" key="4">
    <source>
        <dbReference type="Pfam" id="PF00685"/>
    </source>
</evidence>
<dbReference type="Gene3D" id="3.40.50.300">
    <property type="entry name" value="P-loop containing nucleotide triphosphate hydrolases"/>
    <property type="match status" value="1"/>
</dbReference>
<dbReference type="Proteomes" id="UP000583929">
    <property type="component" value="Unassembled WGS sequence"/>
</dbReference>
<keyword evidence="2 3" id="KW-0808">Transferase</keyword>
<comment type="caution">
    <text evidence="5">The sequence shown here is derived from an EMBL/GenBank/DDBJ whole genome shotgun (WGS) entry which is preliminary data.</text>
</comment>
<dbReference type="Pfam" id="PF00685">
    <property type="entry name" value="Sulfotransfer_1"/>
    <property type="match status" value="1"/>
</dbReference>
<dbReference type="EMBL" id="JAATIQ010000035">
    <property type="protein sequence ID" value="KAF4396695.1"/>
    <property type="molecule type" value="Genomic_DNA"/>
</dbReference>
<dbReference type="InterPro" id="IPR027417">
    <property type="entry name" value="P-loop_NTPase"/>
</dbReference>
<organism evidence="5 7">
    <name type="scientific">Cannabis sativa</name>
    <name type="common">Hemp</name>
    <name type="synonym">Marijuana</name>
    <dbReference type="NCBI Taxonomy" id="3483"/>
    <lineage>
        <taxon>Eukaryota</taxon>
        <taxon>Viridiplantae</taxon>
        <taxon>Streptophyta</taxon>
        <taxon>Embryophyta</taxon>
        <taxon>Tracheophyta</taxon>
        <taxon>Spermatophyta</taxon>
        <taxon>Magnoliopsida</taxon>
        <taxon>eudicotyledons</taxon>
        <taxon>Gunneridae</taxon>
        <taxon>Pentapetalae</taxon>
        <taxon>rosids</taxon>
        <taxon>fabids</taxon>
        <taxon>Rosales</taxon>
        <taxon>Cannabaceae</taxon>
        <taxon>Cannabis</taxon>
    </lineage>
</organism>
<evidence type="ECO:0000256" key="3">
    <source>
        <dbReference type="RuleBase" id="RU361155"/>
    </source>
</evidence>
<evidence type="ECO:0000313" key="5">
    <source>
        <dbReference type="EMBL" id="KAF4393340.1"/>
    </source>
</evidence>
<dbReference type="SUPFAM" id="SSF52540">
    <property type="entry name" value="P-loop containing nucleoside triphosphate hydrolases"/>
    <property type="match status" value="1"/>
</dbReference>
<dbReference type="AlphaFoldDB" id="A0A7J6HFY2"/>